<proteinExistence type="predicted"/>
<name>A0A8D8F604_CULPI</name>
<dbReference type="AlphaFoldDB" id="A0A8D8F604"/>
<reference evidence="1" key="1">
    <citation type="submission" date="2021-05" db="EMBL/GenBank/DDBJ databases">
        <authorList>
            <person name="Alioto T."/>
            <person name="Alioto T."/>
            <person name="Gomez Garrido J."/>
        </authorList>
    </citation>
    <scope>NUCLEOTIDE SEQUENCE</scope>
</reference>
<dbReference type="EMBL" id="HBUE01036466">
    <property type="protein sequence ID" value="CAG6458940.1"/>
    <property type="molecule type" value="Transcribed_RNA"/>
</dbReference>
<organism evidence="1">
    <name type="scientific">Culex pipiens</name>
    <name type="common">House mosquito</name>
    <dbReference type="NCBI Taxonomy" id="7175"/>
    <lineage>
        <taxon>Eukaryota</taxon>
        <taxon>Metazoa</taxon>
        <taxon>Ecdysozoa</taxon>
        <taxon>Arthropoda</taxon>
        <taxon>Hexapoda</taxon>
        <taxon>Insecta</taxon>
        <taxon>Pterygota</taxon>
        <taxon>Neoptera</taxon>
        <taxon>Endopterygota</taxon>
        <taxon>Diptera</taxon>
        <taxon>Nematocera</taxon>
        <taxon>Culicoidea</taxon>
        <taxon>Culicidae</taxon>
        <taxon>Culicinae</taxon>
        <taxon>Culicini</taxon>
        <taxon>Culex</taxon>
        <taxon>Culex</taxon>
    </lineage>
</organism>
<accession>A0A8D8F604</accession>
<evidence type="ECO:0000313" key="1">
    <source>
        <dbReference type="EMBL" id="CAG6458940.1"/>
    </source>
</evidence>
<protein>
    <submittedName>
        <fullName evidence="1">(northern house mosquito) hypothetical protein</fullName>
    </submittedName>
</protein>
<sequence>MEDPDQTAQFQRNLHDQLLLPVVPMEESRPTAALMVDKVPIARFQHNLQGQQLRSVRTVEFRPIAAQTEVKDQIALFRRSHHDQPHPLDVRMEESLRIVVLMEVKVQIV</sequence>
<dbReference type="EMBL" id="HBUE01036465">
    <property type="protein sequence ID" value="CAG6458937.1"/>
    <property type="molecule type" value="Transcribed_RNA"/>
</dbReference>